<dbReference type="EMBL" id="CP017675">
    <property type="protein sequence ID" value="APB33014.1"/>
    <property type="molecule type" value="Genomic_DNA"/>
</dbReference>
<keyword evidence="3 6" id="KW-0540">Nuclease</keyword>
<dbReference type="Pfam" id="PF00149">
    <property type="entry name" value="Metallophos"/>
    <property type="match status" value="1"/>
</dbReference>
<dbReference type="KEGG" id="glt:GlitD10_0700"/>
<dbReference type="InterPro" id="IPR004843">
    <property type="entry name" value="Calcineurin-like_PHP"/>
</dbReference>
<dbReference type="GO" id="GO:0004519">
    <property type="term" value="F:endonuclease activity"/>
    <property type="evidence" value="ECO:0007669"/>
    <property type="project" value="UniProtKB-KW"/>
</dbReference>
<evidence type="ECO:0000313" key="9">
    <source>
        <dbReference type="Proteomes" id="UP000180235"/>
    </source>
</evidence>
<dbReference type="PANTHER" id="PTHR30337">
    <property type="entry name" value="COMPONENT OF ATP-DEPENDENT DSDNA EXONUCLEASE"/>
    <property type="match status" value="1"/>
</dbReference>
<dbReference type="Proteomes" id="UP000180235">
    <property type="component" value="Chromosome"/>
</dbReference>
<dbReference type="NCBIfam" id="TIGR00619">
    <property type="entry name" value="sbcd"/>
    <property type="match status" value="1"/>
</dbReference>
<dbReference type="RefSeq" id="WP_071453675.1">
    <property type="nucleotide sequence ID" value="NZ_CP017675.1"/>
</dbReference>
<accession>A0A1J0AAQ3</accession>
<keyword evidence="5 6" id="KW-0269">Exonuclease</keyword>
<evidence type="ECO:0000256" key="4">
    <source>
        <dbReference type="ARBA" id="ARBA00022801"/>
    </source>
</evidence>
<keyword evidence="6" id="KW-0255">Endonuclease</keyword>
<dbReference type="STRING" id="1188229.GlitD10_0700"/>
<dbReference type="AlphaFoldDB" id="A0A1J0AAQ3"/>
<evidence type="ECO:0000256" key="6">
    <source>
        <dbReference type="RuleBase" id="RU363069"/>
    </source>
</evidence>
<comment type="similarity">
    <text evidence="1 6">Belongs to the SbcD family.</text>
</comment>
<comment type="function">
    <text evidence="6">SbcCD cleaves DNA hairpin structures. These structures can inhibit DNA replication and are intermediates in certain DNA recombination reactions. The complex acts as a 3'-&gt;5' double strand exonuclease that can open hairpins. It also has a 5' single-strand endonuclease activity.</text>
</comment>
<feature type="domain" description="Calcineurin-like phosphoesterase" evidence="7">
    <location>
        <begin position="3"/>
        <end position="236"/>
    </location>
</feature>
<evidence type="ECO:0000256" key="1">
    <source>
        <dbReference type="ARBA" id="ARBA00010555"/>
    </source>
</evidence>
<evidence type="ECO:0000256" key="5">
    <source>
        <dbReference type="ARBA" id="ARBA00022839"/>
    </source>
</evidence>
<keyword evidence="6" id="KW-0233">DNA recombination</keyword>
<evidence type="ECO:0000256" key="2">
    <source>
        <dbReference type="ARBA" id="ARBA00013365"/>
    </source>
</evidence>
<dbReference type="GO" id="GO:0008408">
    <property type="term" value="F:3'-5' exonuclease activity"/>
    <property type="evidence" value="ECO:0007669"/>
    <property type="project" value="InterPro"/>
</dbReference>
<dbReference type="InterPro" id="IPR041796">
    <property type="entry name" value="Mre11_N"/>
</dbReference>
<evidence type="ECO:0000313" key="8">
    <source>
        <dbReference type="EMBL" id="APB33014.1"/>
    </source>
</evidence>
<organism evidence="8 9">
    <name type="scientific">Gloeomargarita lithophora Alchichica-D10</name>
    <dbReference type="NCBI Taxonomy" id="1188229"/>
    <lineage>
        <taxon>Bacteria</taxon>
        <taxon>Bacillati</taxon>
        <taxon>Cyanobacteriota</taxon>
        <taxon>Cyanophyceae</taxon>
        <taxon>Gloeomargaritales</taxon>
        <taxon>Gloeomargaritaceae</taxon>
        <taxon>Gloeomargarita</taxon>
    </lineage>
</organism>
<dbReference type="Gene3D" id="3.60.21.10">
    <property type="match status" value="1"/>
</dbReference>
<name>A0A1J0AAQ3_9CYAN</name>
<gene>
    <name evidence="6 8" type="primary">sbcD</name>
    <name evidence="8" type="ORF">GlitD10_0700</name>
</gene>
<keyword evidence="9" id="KW-1185">Reference proteome</keyword>
<dbReference type="CDD" id="cd00840">
    <property type="entry name" value="MPP_Mre11_N"/>
    <property type="match status" value="1"/>
</dbReference>
<dbReference type="InterPro" id="IPR029052">
    <property type="entry name" value="Metallo-depent_PP-like"/>
</dbReference>
<dbReference type="InterPro" id="IPR050535">
    <property type="entry name" value="DNA_Repair-Maintenance_Comp"/>
</dbReference>
<sequence>MGIRILHVSDIHLGSGQNHGRINPTTGLNTRVEDFSRALQTSMDRALALPVDVVLFTGDAFPDATPAPWIQELFAQQFLRLVTAQIPLVLLVGNHDQHTQGEGGASLSIYRALNVPGVIVGESLTTHTLETRHGSLQIVTLPWITRSMLLTKPETQGLSMSEINELLLTRLREVLAGEILSLDENIPTILAAHVMADKALFGAERLLSAGKNLTVPLSLLAQPCFRYVALGHVHRYQVLHHNPPVVYAGSIERVDFSEEEEEKGYVLIDIEPRETQFEFCPLPTRCMRTIRVDLTQSNDPQMELLTRIQKTQIADSILRLIYRLKAEQVPKINEAQIRAALATAHNYTMQPELVNEQPRQRVTQVDLNQVLDPMTVLEQYIDEMAGLQPLKADLLLAAQALLAGMEPELSEPPAPATAQLPLGF</sequence>
<reference evidence="8 9" key="1">
    <citation type="submission" date="2016-10" db="EMBL/GenBank/DDBJ databases">
        <title>Description of Gloeomargarita lithophora gen. nov., sp. nov., a thylakoid-bearing basal-branching cyanobacterium with intracellular carbonates, and proposal for Gloeomargaritales ord. nov.</title>
        <authorList>
            <person name="Moreira D."/>
            <person name="Tavera R."/>
            <person name="Benzerara K."/>
            <person name="Skouri-Panet F."/>
            <person name="Couradeau E."/>
            <person name="Gerard E."/>
            <person name="Loussert C."/>
            <person name="Novelo E."/>
            <person name="Zivanovic Y."/>
            <person name="Lopez-Garcia P."/>
        </authorList>
    </citation>
    <scope>NUCLEOTIDE SEQUENCE [LARGE SCALE GENOMIC DNA]</scope>
    <source>
        <strain evidence="8 9">D10</strain>
    </source>
</reference>
<evidence type="ECO:0000259" key="7">
    <source>
        <dbReference type="Pfam" id="PF00149"/>
    </source>
</evidence>
<dbReference type="OrthoDB" id="9773856at2"/>
<dbReference type="PANTHER" id="PTHR30337:SF0">
    <property type="entry name" value="NUCLEASE SBCCD SUBUNIT D"/>
    <property type="match status" value="1"/>
</dbReference>
<keyword evidence="6" id="KW-0235">DNA replication</keyword>
<proteinExistence type="inferred from homology"/>
<evidence type="ECO:0000256" key="3">
    <source>
        <dbReference type="ARBA" id="ARBA00022722"/>
    </source>
</evidence>
<dbReference type="InterPro" id="IPR004593">
    <property type="entry name" value="SbcD"/>
</dbReference>
<dbReference type="SUPFAM" id="SSF56300">
    <property type="entry name" value="Metallo-dependent phosphatases"/>
    <property type="match status" value="1"/>
</dbReference>
<comment type="subunit">
    <text evidence="6">Heterodimer of SbcC and SbcD.</text>
</comment>
<protein>
    <recommendedName>
        <fullName evidence="2 6">Nuclease SbcCD subunit D</fullName>
    </recommendedName>
</protein>
<keyword evidence="4 6" id="KW-0378">Hydrolase</keyword>
<dbReference type="GO" id="GO:0006310">
    <property type="term" value="P:DNA recombination"/>
    <property type="evidence" value="ECO:0007669"/>
    <property type="project" value="UniProtKB-KW"/>
</dbReference>
<dbReference type="GO" id="GO:0006260">
    <property type="term" value="P:DNA replication"/>
    <property type="evidence" value="ECO:0007669"/>
    <property type="project" value="UniProtKB-KW"/>
</dbReference>